<feature type="transmembrane region" description="Helical" evidence="1">
    <location>
        <begin position="20"/>
        <end position="37"/>
    </location>
</feature>
<evidence type="ECO:0000256" key="1">
    <source>
        <dbReference type="SAM" id="Phobius"/>
    </source>
</evidence>
<dbReference type="STRING" id="643562.Daes_1088"/>
<dbReference type="OrthoDB" id="282116at2"/>
<reference evidence="3" key="1">
    <citation type="submission" date="2010-12" db="EMBL/GenBank/DDBJ databases">
        <title>Complete sequence of Desulfovibrio aespoeensis Aspo-2.</title>
        <authorList>
            <consortium name="US DOE Joint Genome Institute"/>
            <person name="Lucas S."/>
            <person name="Copeland A."/>
            <person name="Lapidus A."/>
            <person name="Cheng J.-F."/>
            <person name="Goodwin L."/>
            <person name="Pitluck S."/>
            <person name="Chertkov O."/>
            <person name="Misra M."/>
            <person name="Detter J.C."/>
            <person name="Han C."/>
            <person name="Tapia R."/>
            <person name="Land M."/>
            <person name="Hauser L."/>
            <person name="Kyrpides N."/>
            <person name="Ivanova N."/>
            <person name="Ovchinnikova G."/>
            <person name="Pedersen K."/>
            <person name="Jagevall S."/>
            <person name="Hazen T."/>
            <person name="Woyke T."/>
        </authorList>
    </citation>
    <scope>NUCLEOTIDE SEQUENCE [LARGE SCALE GENOMIC DNA]</scope>
    <source>
        <strain evidence="3">ATCC 700646 / DSM 10631 / Aspo-2</strain>
    </source>
</reference>
<organism evidence="2 3">
    <name type="scientific">Pseudodesulfovibrio aespoeensis (strain ATCC 700646 / DSM 10631 / Aspo-2)</name>
    <name type="common">Desulfovibrio aespoeensis</name>
    <dbReference type="NCBI Taxonomy" id="643562"/>
    <lineage>
        <taxon>Bacteria</taxon>
        <taxon>Pseudomonadati</taxon>
        <taxon>Thermodesulfobacteriota</taxon>
        <taxon>Desulfovibrionia</taxon>
        <taxon>Desulfovibrionales</taxon>
        <taxon>Desulfovibrionaceae</taxon>
    </lineage>
</organism>
<dbReference type="EMBL" id="CP002431">
    <property type="protein sequence ID" value="ADU62104.1"/>
    <property type="molecule type" value="Genomic_DNA"/>
</dbReference>
<evidence type="ECO:0000313" key="2">
    <source>
        <dbReference type="EMBL" id="ADU62104.1"/>
    </source>
</evidence>
<gene>
    <name evidence="2" type="ordered locus">Daes_1088</name>
</gene>
<dbReference type="HOGENOM" id="CLU_160720_0_1_7"/>
<keyword evidence="1" id="KW-0472">Membrane</keyword>
<evidence type="ECO:0000313" key="3">
    <source>
        <dbReference type="Proteomes" id="UP000002191"/>
    </source>
</evidence>
<keyword evidence="3" id="KW-1185">Reference proteome</keyword>
<accession>E6VT54</accession>
<keyword evidence="1" id="KW-0812">Transmembrane</keyword>
<name>E6VT54_PSEA9</name>
<dbReference type="KEGG" id="das:Daes_1088"/>
<proteinExistence type="predicted"/>
<dbReference type="eggNOG" id="ENOG5031A0C">
    <property type="taxonomic scope" value="Bacteria"/>
</dbReference>
<dbReference type="RefSeq" id="WP_013514035.1">
    <property type="nucleotide sequence ID" value="NC_014844.1"/>
</dbReference>
<dbReference type="AlphaFoldDB" id="E6VT54"/>
<keyword evidence="1" id="KW-1133">Transmembrane helix</keyword>
<feature type="transmembrane region" description="Helical" evidence="1">
    <location>
        <begin position="49"/>
        <end position="67"/>
    </location>
</feature>
<protein>
    <submittedName>
        <fullName evidence="2">Uncharacterized protein</fullName>
    </submittedName>
</protein>
<dbReference type="Proteomes" id="UP000002191">
    <property type="component" value="Chromosome"/>
</dbReference>
<reference evidence="2 3" key="2">
    <citation type="journal article" date="2014" name="Genome Announc.">
        <title>Complete Genome Sequence of the Subsurface, Mesophilic Sulfate-Reducing Bacterium Desulfovibrio aespoeensis Aspo-2.</title>
        <authorList>
            <person name="Pedersen K."/>
            <person name="Bengtsson A."/>
            <person name="Edlund J."/>
            <person name="Rabe L."/>
            <person name="Hazen T."/>
            <person name="Chakraborty R."/>
            <person name="Goodwin L."/>
            <person name="Shapiro N."/>
        </authorList>
    </citation>
    <scope>NUCLEOTIDE SEQUENCE [LARGE SCALE GENOMIC DNA]</scope>
    <source>
        <strain evidence="3">ATCC 700646 / DSM 10631 / Aspo-2</strain>
    </source>
</reference>
<sequence length="83" mass="9573">MSKKKEFDFFDRPKTRRMLWIALWGSCGLTVALQFFASPEPHFGFDDFFGFNALFGFVACSVLILVAKGLGFILKRNTDYYDD</sequence>